<dbReference type="PANTHER" id="PTHR43213">
    <property type="entry name" value="BIFUNCTIONAL DTTP/UTP PYROPHOSPHATASE/METHYLTRANSFERASE PROTEIN-RELATED"/>
    <property type="match status" value="1"/>
</dbReference>
<comment type="catalytic activity">
    <reaction evidence="4">
        <text>a ribonucleoside 5'-triphosphate + H2O = a ribonucleoside 5'-phosphate + diphosphate + H(+)</text>
        <dbReference type="Rhea" id="RHEA:23996"/>
        <dbReference type="ChEBI" id="CHEBI:15377"/>
        <dbReference type="ChEBI" id="CHEBI:15378"/>
        <dbReference type="ChEBI" id="CHEBI:33019"/>
        <dbReference type="ChEBI" id="CHEBI:58043"/>
        <dbReference type="ChEBI" id="CHEBI:61557"/>
        <dbReference type="EC" id="3.6.1.9"/>
    </reaction>
</comment>
<dbReference type="EC" id="3.6.1.9" evidence="4"/>
<dbReference type="HAMAP" id="MF_00528">
    <property type="entry name" value="Maf"/>
    <property type="match status" value="1"/>
</dbReference>
<keyword evidence="4" id="KW-0963">Cytoplasm</keyword>
<dbReference type="AlphaFoldDB" id="A0A074U2P6"/>
<comment type="subcellular location">
    <subcellularLocation>
        <location evidence="4">Cytoplasm</location>
    </subcellularLocation>
</comment>
<dbReference type="NCBIfam" id="TIGR00172">
    <property type="entry name" value="maf"/>
    <property type="match status" value="1"/>
</dbReference>
<accession>A0A074U2P6</accession>
<dbReference type="SUPFAM" id="SSF52972">
    <property type="entry name" value="ITPase-like"/>
    <property type="match status" value="1"/>
</dbReference>
<feature type="active site" description="Proton acceptor" evidence="4">
    <location>
        <position position="76"/>
    </location>
</feature>
<evidence type="ECO:0000256" key="3">
    <source>
        <dbReference type="ARBA" id="ARBA00023080"/>
    </source>
</evidence>
<comment type="cofactor">
    <cofactor evidence="1 4">
        <name>a divalent metal cation</name>
        <dbReference type="ChEBI" id="CHEBI:60240"/>
    </cofactor>
</comment>
<dbReference type="PIRSF" id="PIRSF006305">
    <property type="entry name" value="Maf"/>
    <property type="match status" value="1"/>
</dbReference>
<protein>
    <recommendedName>
        <fullName evidence="4">Nucleoside triphosphate pyrophosphatase</fullName>
        <ecNumber evidence="4">3.6.1.9</ecNumber>
    </recommendedName>
    <alternativeName>
        <fullName evidence="4">Nucleotide pyrophosphatase</fullName>
        <shortName evidence="4">Nucleotide PPase</shortName>
    </alternativeName>
</protein>
<sequence>MVMNILLASASEIRAQLLRNAGLSLEIRPARIDEDGIRAGFEAESASPRDVADCLAEMKARKISLRTPGALVLGADQVLDLKGQILSKPETPEIARDQLRALSGQRHKLLSALVAMRDGEPLWRHVGEVRLTMHELSEAFIEDYVARNWDSIRHSVGCYKLEEEGVRLFSRVEGDYFAVLGLPLIEFLNWLRARGELST</sequence>
<evidence type="ECO:0000313" key="5">
    <source>
        <dbReference type="EMBL" id="KEP68927.1"/>
    </source>
</evidence>
<comment type="function">
    <text evidence="4">Nucleoside triphosphate pyrophosphatase. May have a dual role in cell division arrest and in preventing the incorporation of modified nucleotides into cellular nucleic acids.</text>
</comment>
<reference evidence="5 6" key="1">
    <citation type="submission" date="2014-03" db="EMBL/GenBank/DDBJ databases">
        <title>The draft genome sequence of Thioclava dalianensis DLFJ1-1.</title>
        <authorList>
            <person name="Lai Q."/>
            <person name="Shao Z."/>
        </authorList>
    </citation>
    <scope>NUCLEOTIDE SEQUENCE [LARGE SCALE GENOMIC DNA]</scope>
    <source>
        <strain evidence="5 6">DLFJ1-1</strain>
    </source>
</reference>
<dbReference type="InterPro" id="IPR003697">
    <property type="entry name" value="Maf-like"/>
</dbReference>
<keyword evidence="2 4" id="KW-0378">Hydrolase</keyword>
<comment type="caution">
    <text evidence="5">The sequence shown here is derived from an EMBL/GenBank/DDBJ whole genome shotgun (WGS) entry which is preliminary data.</text>
</comment>
<evidence type="ECO:0000256" key="1">
    <source>
        <dbReference type="ARBA" id="ARBA00001968"/>
    </source>
</evidence>
<keyword evidence="6" id="KW-1185">Reference proteome</keyword>
<dbReference type="GO" id="GO:0047429">
    <property type="term" value="F:nucleoside triphosphate diphosphatase activity"/>
    <property type="evidence" value="ECO:0007669"/>
    <property type="project" value="UniProtKB-EC"/>
</dbReference>
<dbReference type="PANTHER" id="PTHR43213:SF5">
    <property type="entry name" value="BIFUNCTIONAL DTTP_UTP PYROPHOSPHATASE_METHYLTRANSFERASE PROTEIN-RELATED"/>
    <property type="match status" value="1"/>
</dbReference>
<keyword evidence="3 4" id="KW-0546">Nucleotide metabolism</keyword>
<evidence type="ECO:0000256" key="4">
    <source>
        <dbReference type="HAMAP-Rule" id="MF_00528"/>
    </source>
</evidence>
<dbReference type="CDD" id="cd00555">
    <property type="entry name" value="Maf"/>
    <property type="match status" value="1"/>
</dbReference>
<dbReference type="STRING" id="1185766.SAMN05216224_104250"/>
<proteinExistence type="inferred from homology"/>
<organism evidence="5 6">
    <name type="scientific">Thioclava dalianensis</name>
    <dbReference type="NCBI Taxonomy" id="1185766"/>
    <lineage>
        <taxon>Bacteria</taxon>
        <taxon>Pseudomonadati</taxon>
        <taxon>Pseudomonadota</taxon>
        <taxon>Alphaproteobacteria</taxon>
        <taxon>Rhodobacterales</taxon>
        <taxon>Paracoccaceae</taxon>
        <taxon>Thioclava</taxon>
    </lineage>
</organism>
<dbReference type="EMBL" id="JHEH01000021">
    <property type="protein sequence ID" value="KEP68927.1"/>
    <property type="molecule type" value="Genomic_DNA"/>
</dbReference>
<dbReference type="GO" id="GO:0009117">
    <property type="term" value="P:nucleotide metabolic process"/>
    <property type="evidence" value="ECO:0007669"/>
    <property type="project" value="UniProtKB-KW"/>
</dbReference>
<comment type="caution">
    <text evidence="4">Lacks conserved residue(s) required for the propagation of feature annotation.</text>
</comment>
<dbReference type="GO" id="GO:0005737">
    <property type="term" value="C:cytoplasm"/>
    <property type="evidence" value="ECO:0007669"/>
    <property type="project" value="UniProtKB-SubCell"/>
</dbReference>
<dbReference type="Pfam" id="PF02545">
    <property type="entry name" value="Maf"/>
    <property type="match status" value="1"/>
</dbReference>
<dbReference type="eggNOG" id="COG0424">
    <property type="taxonomic scope" value="Bacteria"/>
</dbReference>
<evidence type="ECO:0000256" key="2">
    <source>
        <dbReference type="ARBA" id="ARBA00022801"/>
    </source>
</evidence>
<gene>
    <name evidence="5" type="ORF">DL1_08095</name>
</gene>
<comment type="catalytic activity">
    <reaction evidence="4">
        <text>a 2'-deoxyribonucleoside 5'-triphosphate + H2O = a 2'-deoxyribonucleoside 5'-phosphate + diphosphate + H(+)</text>
        <dbReference type="Rhea" id="RHEA:44644"/>
        <dbReference type="ChEBI" id="CHEBI:15377"/>
        <dbReference type="ChEBI" id="CHEBI:15378"/>
        <dbReference type="ChEBI" id="CHEBI:33019"/>
        <dbReference type="ChEBI" id="CHEBI:61560"/>
        <dbReference type="ChEBI" id="CHEBI:65317"/>
        <dbReference type="EC" id="3.6.1.9"/>
    </reaction>
</comment>
<comment type="similarity">
    <text evidence="4">Belongs to the Maf family.</text>
</comment>
<name>A0A074U2P6_9RHOB</name>
<evidence type="ECO:0000313" key="6">
    <source>
        <dbReference type="Proteomes" id="UP000027725"/>
    </source>
</evidence>
<dbReference type="Gene3D" id="3.90.950.10">
    <property type="match status" value="1"/>
</dbReference>
<dbReference type="Proteomes" id="UP000027725">
    <property type="component" value="Unassembled WGS sequence"/>
</dbReference>
<dbReference type="InterPro" id="IPR029001">
    <property type="entry name" value="ITPase-like_fam"/>
</dbReference>